<reference evidence="8" key="1">
    <citation type="submission" date="2023-02" db="EMBL/GenBank/DDBJ databases">
        <title>Genome of toxic invasive species Heracleum sosnowskyi carries increased number of genes despite the absence of recent whole-genome duplications.</title>
        <authorList>
            <person name="Schelkunov M."/>
            <person name="Shtratnikova V."/>
            <person name="Makarenko M."/>
            <person name="Klepikova A."/>
            <person name="Omelchenko D."/>
            <person name="Novikova G."/>
            <person name="Obukhova E."/>
            <person name="Bogdanov V."/>
            <person name="Penin A."/>
            <person name="Logacheva M."/>
        </authorList>
    </citation>
    <scope>NUCLEOTIDE SEQUENCE</scope>
    <source>
        <strain evidence="8">Hsosn_3</strain>
        <tissue evidence="8">Leaf</tissue>
    </source>
</reference>
<evidence type="ECO:0000256" key="5">
    <source>
        <dbReference type="ARBA" id="ARBA00022989"/>
    </source>
</evidence>
<evidence type="ECO:0000256" key="4">
    <source>
        <dbReference type="ARBA" id="ARBA00022692"/>
    </source>
</evidence>
<keyword evidence="7" id="KW-0813">Transport</keyword>
<dbReference type="InterPro" id="IPR004895">
    <property type="entry name" value="Prenylated_rab_accept_PRA1"/>
</dbReference>
<feature type="transmembrane region" description="Helical" evidence="7">
    <location>
        <begin position="93"/>
        <end position="109"/>
    </location>
</feature>
<keyword evidence="5 7" id="KW-1133">Transmembrane helix</keyword>
<dbReference type="PANTHER" id="PTHR19317:SF53">
    <property type="entry name" value="PRA1 FAMILY PROTEIN G1"/>
    <property type="match status" value="1"/>
</dbReference>
<dbReference type="GO" id="GO:0016020">
    <property type="term" value="C:membrane"/>
    <property type="evidence" value="ECO:0007669"/>
    <property type="project" value="UniProtKB-SubCell"/>
</dbReference>
<dbReference type="Pfam" id="PF03208">
    <property type="entry name" value="PRA1"/>
    <property type="match status" value="1"/>
</dbReference>
<evidence type="ECO:0000256" key="6">
    <source>
        <dbReference type="ARBA" id="ARBA00023136"/>
    </source>
</evidence>
<evidence type="ECO:0000256" key="3">
    <source>
        <dbReference type="ARBA" id="ARBA00006483"/>
    </source>
</evidence>
<dbReference type="GO" id="GO:0016192">
    <property type="term" value="P:vesicle-mediated transport"/>
    <property type="evidence" value="ECO:0007669"/>
    <property type="project" value="TreeGrafter"/>
</dbReference>
<dbReference type="GO" id="GO:0005783">
    <property type="term" value="C:endoplasmic reticulum"/>
    <property type="evidence" value="ECO:0007669"/>
    <property type="project" value="TreeGrafter"/>
</dbReference>
<name>A0AAD8N6J9_9APIA</name>
<evidence type="ECO:0000313" key="9">
    <source>
        <dbReference type="Proteomes" id="UP001237642"/>
    </source>
</evidence>
<dbReference type="EMBL" id="JAUIZM010000002">
    <property type="protein sequence ID" value="KAK1397847.1"/>
    <property type="molecule type" value="Genomic_DNA"/>
</dbReference>
<comment type="subcellular location">
    <subcellularLocation>
        <location evidence="2 7">Membrane</location>
        <topology evidence="2 7">Multi-pass membrane protein</topology>
    </subcellularLocation>
</comment>
<sequence>MQSPRSPTDSVYTPIPISFSAAISRSFHNLSTFVSRHRPWPEFLSSAGEFNRPESLAVATSRLRLNSKYFGINYAIIITVCAAVSLLGAPLSLFMIAFVLLMWILLWFCREDQIVIGGSYVSDQAVVVGLGLVSVMVVWFTGVLNSLLVGISVGILIACVHCVFRNPEGLFLDENDAVHSGLIGSQPGPNV</sequence>
<keyword evidence="6 7" id="KW-0472">Membrane</keyword>
<dbReference type="PANTHER" id="PTHR19317">
    <property type="entry name" value="PRENYLATED RAB ACCEPTOR 1-RELATED"/>
    <property type="match status" value="1"/>
</dbReference>
<gene>
    <name evidence="8" type="ORF">POM88_007710</name>
</gene>
<evidence type="ECO:0000256" key="7">
    <source>
        <dbReference type="RuleBase" id="RU363107"/>
    </source>
</evidence>
<organism evidence="8 9">
    <name type="scientific">Heracleum sosnowskyi</name>
    <dbReference type="NCBI Taxonomy" id="360622"/>
    <lineage>
        <taxon>Eukaryota</taxon>
        <taxon>Viridiplantae</taxon>
        <taxon>Streptophyta</taxon>
        <taxon>Embryophyta</taxon>
        <taxon>Tracheophyta</taxon>
        <taxon>Spermatophyta</taxon>
        <taxon>Magnoliopsida</taxon>
        <taxon>eudicotyledons</taxon>
        <taxon>Gunneridae</taxon>
        <taxon>Pentapetalae</taxon>
        <taxon>asterids</taxon>
        <taxon>campanulids</taxon>
        <taxon>Apiales</taxon>
        <taxon>Apiaceae</taxon>
        <taxon>Apioideae</taxon>
        <taxon>apioid superclade</taxon>
        <taxon>Tordylieae</taxon>
        <taxon>Tordyliinae</taxon>
        <taxon>Heracleum</taxon>
    </lineage>
</organism>
<dbReference type="GO" id="GO:0005794">
    <property type="term" value="C:Golgi apparatus"/>
    <property type="evidence" value="ECO:0007669"/>
    <property type="project" value="TreeGrafter"/>
</dbReference>
<dbReference type="Proteomes" id="UP001237642">
    <property type="component" value="Unassembled WGS sequence"/>
</dbReference>
<keyword evidence="4 7" id="KW-0812">Transmembrane</keyword>
<feature type="transmembrane region" description="Helical" evidence="7">
    <location>
        <begin position="146"/>
        <end position="164"/>
    </location>
</feature>
<feature type="transmembrane region" description="Helical" evidence="7">
    <location>
        <begin position="69"/>
        <end position="87"/>
    </location>
</feature>
<comment type="similarity">
    <text evidence="3 7">Belongs to the PRA1 family.</text>
</comment>
<protein>
    <recommendedName>
        <fullName evidence="7">PRA1 family protein</fullName>
    </recommendedName>
</protein>
<evidence type="ECO:0000313" key="8">
    <source>
        <dbReference type="EMBL" id="KAK1397847.1"/>
    </source>
</evidence>
<proteinExistence type="inferred from homology"/>
<dbReference type="AlphaFoldDB" id="A0AAD8N6J9"/>
<comment type="caution">
    <text evidence="8">The sequence shown here is derived from an EMBL/GenBank/DDBJ whole genome shotgun (WGS) entry which is preliminary data.</text>
</comment>
<evidence type="ECO:0000256" key="2">
    <source>
        <dbReference type="ARBA" id="ARBA00004141"/>
    </source>
</evidence>
<keyword evidence="9" id="KW-1185">Reference proteome</keyword>
<comment type="function">
    <text evidence="1 7">May be involved in both secretory and endocytic intracellular trafficking in the endosomal/prevacuolar compartments.</text>
</comment>
<reference evidence="8" key="2">
    <citation type="submission" date="2023-05" db="EMBL/GenBank/DDBJ databases">
        <authorList>
            <person name="Schelkunov M.I."/>
        </authorList>
    </citation>
    <scope>NUCLEOTIDE SEQUENCE</scope>
    <source>
        <strain evidence="8">Hsosn_3</strain>
        <tissue evidence="8">Leaf</tissue>
    </source>
</reference>
<evidence type="ECO:0000256" key="1">
    <source>
        <dbReference type="ARBA" id="ARBA00002501"/>
    </source>
</evidence>
<accession>A0AAD8N6J9</accession>
<feature type="transmembrane region" description="Helical" evidence="7">
    <location>
        <begin position="121"/>
        <end position="140"/>
    </location>
</feature>